<name>A0A1I3B1J9_9PLAN</name>
<feature type="transmembrane region" description="Helical" evidence="1">
    <location>
        <begin position="12"/>
        <end position="36"/>
    </location>
</feature>
<evidence type="ECO:0000256" key="1">
    <source>
        <dbReference type="SAM" id="Phobius"/>
    </source>
</evidence>
<dbReference type="OrthoDB" id="270727at2"/>
<keyword evidence="4" id="KW-1185">Reference proteome</keyword>
<organism evidence="3 4">
    <name type="scientific">Planctomicrobium piriforme</name>
    <dbReference type="NCBI Taxonomy" id="1576369"/>
    <lineage>
        <taxon>Bacteria</taxon>
        <taxon>Pseudomonadati</taxon>
        <taxon>Planctomycetota</taxon>
        <taxon>Planctomycetia</taxon>
        <taxon>Planctomycetales</taxon>
        <taxon>Planctomycetaceae</taxon>
        <taxon>Planctomicrobium</taxon>
    </lineage>
</organism>
<dbReference type="Proteomes" id="UP000199518">
    <property type="component" value="Unassembled WGS sequence"/>
</dbReference>
<dbReference type="EMBL" id="FOQD01000001">
    <property type="protein sequence ID" value="SFH56218.1"/>
    <property type="molecule type" value="Genomic_DNA"/>
</dbReference>
<reference evidence="4" key="1">
    <citation type="submission" date="2016-10" db="EMBL/GenBank/DDBJ databases">
        <authorList>
            <person name="Varghese N."/>
            <person name="Submissions S."/>
        </authorList>
    </citation>
    <scope>NUCLEOTIDE SEQUENCE [LARGE SCALE GENOMIC DNA]</scope>
    <source>
        <strain evidence="4">DSM 26348</strain>
    </source>
</reference>
<dbReference type="InterPro" id="IPR011453">
    <property type="entry name" value="DUF1559"/>
</dbReference>
<dbReference type="Gene3D" id="3.30.700.10">
    <property type="entry name" value="Glycoprotein, Type 4 Pilin"/>
    <property type="match status" value="1"/>
</dbReference>
<gene>
    <name evidence="3" type="ORF">SAMN05421753_101178</name>
</gene>
<keyword evidence="1" id="KW-0812">Transmembrane</keyword>
<protein>
    <submittedName>
        <fullName evidence="3">Prepilin-type N-terminal cleavage/methylation domain-containing protein</fullName>
    </submittedName>
</protein>
<keyword evidence="1" id="KW-1133">Transmembrane helix</keyword>
<dbReference type="Pfam" id="PF07963">
    <property type="entry name" value="N_methyl"/>
    <property type="match status" value="1"/>
</dbReference>
<dbReference type="RefSeq" id="WP_092047683.1">
    <property type="nucleotide sequence ID" value="NZ_FOQD01000001.1"/>
</dbReference>
<sequence length="327" mass="35147">MRHRCQIQRARGFTLIELLVVIAIIAILIALLLPAVQQARESARRSQCKNNLKQLCLGLHNYHDIYSMFPVVNAVSGPDYKTPWGVAILPSIDQSPLYNLLNPGSSKLFTPNTTSLPVFKCPTDPSSDVIFHSGGGKYNWFFARGKGANGANLCTLVSDRCSMSDSGIGDPLFSAANYIMNCYLLSPPSSNTLSVEKLNRANGVSNYVMLGERLNSSGPTSWLAKFGNYVGNPTAGGYNLTATLTSLDGCNAATSDPVSNPYNDGKMNYGDFSFTMNGSRRSASSLHSGGCQFALGDGSVRFISRSVDQKTWITIVSPIVGGAIGEF</sequence>
<evidence type="ECO:0000259" key="2">
    <source>
        <dbReference type="Pfam" id="PF07596"/>
    </source>
</evidence>
<dbReference type="NCBIfam" id="TIGR02532">
    <property type="entry name" value="IV_pilin_GFxxxE"/>
    <property type="match status" value="1"/>
</dbReference>
<dbReference type="InterPro" id="IPR027558">
    <property type="entry name" value="Pre_pil_HX9DG_C"/>
</dbReference>
<dbReference type="SUPFAM" id="SSF54523">
    <property type="entry name" value="Pili subunits"/>
    <property type="match status" value="1"/>
</dbReference>
<dbReference type="PANTHER" id="PTHR30093:SF2">
    <property type="entry name" value="TYPE II SECRETION SYSTEM PROTEIN H"/>
    <property type="match status" value="1"/>
</dbReference>
<keyword evidence="1" id="KW-0472">Membrane</keyword>
<evidence type="ECO:0000313" key="4">
    <source>
        <dbReference type="Proteomes" id="UP000199518"/>
    </source>
</evidence>
<accession>A0A1I3B1J9</accession>
<feature type="domain" description="DUF1559" evidence="2">
    <location>
        <begin position="37"/>
        <end position="309"/>
    </location>
</feature>
<evidence type="ECO:0000313" key="3">
    <source>
        <dbReference type="EMBL" id="SFH56218.1"/>
    </source>
</evidence>
<dbReference type="NCBIfam" id="TIGR04294">
    <property type="entry name" value="pre_pil_HX9DG"/>
    <property type="match status" value="1"/>
</dbReference>
<dbReference type="AlphaFoldDB" id="A0A1I3B1J9"/>
<dbReference type="PANTHER" id="PTHR30093">
    <property type="entry name" value="GENERAL SECRETION PATHWAY PROTEIN G"/>
    <property type="match status" value="1"/>
</dbReference>
<dbReference type="PROSITE" id="PS00409">
    <property type="entry name" value="PROKAR_NTER_METHYL"/>
    <property type="match status" value="1"/>
</dbReference>
<dbReference type="STRING" id="1576369.SAMN05421753_101178"/>
<dbReference type="InterPro" id="IPR045584">
    <property type="entry name" value="Pilin-like"/>
</dbReference>
<dbReference type="InterPro" id="IPR012902">
    <property type="entry name" value="N_methyl_site"/>
</dbReference>
<dbReference type="Pfam" id="PF07596">
    <property type="entry name" value="SBP_bac_10"/>
    <property type="match status" value="1"/>
</dbReference>
<proteinExistence type="predicted"/>